<feature type="region of interest" description="Disordered" evidence="1">
    <location>
        <begin position="72"/>
        <end position="116"/>
    </location>
</feature>
<dbReference type="EMBL" id="AMQM01004032">
    <property type="status" value="NOT_ANNOTATED_CDS"/>
    <property type="molecule type" value="Genomic_DNA"/>
</dbReference>
<dbReference type="RefSeq" id="XP_009016997.1">
    <property type="nucleotide sequence ID" value="XM_009018749.1"/>
</dbReference>
<evidence type="ECO:0000313" key="4">
    <source>
        <dbReference type="Proteomes" id="UP000015101"/>
    </source>
</evidence>
<dbReference type="HOGENOM" id="CLU_2099488_0_0_1"/>
<reference evidence="3" key="3">
    <citation type="submission" date="2015-06" db="UniProtKB">
        <authorList>
            <consortium name="EnsemblMetazoa"/>
        </authorList>
    </citation>
    <scope>IDENTIFICATION</scope>
</reference>
<reference evidence="2 4" key="2">
    <citation type="journal article" date="2013" name="Nature">
        <title>Insights into bilaterian evolution from three spiralian genomes.</title>
        <authorList>
            <person name="Simakov O."/>
            <person name="Marletaz F."/>
            <person name="Cho S.J."/>
            <person name="Edsinger-Gonzales E."/>
            <person name="Havlak P."/>
            <person name="Hellsten U."/>
            <person name="Kuo D.H."/>
            <person name="Larsson T."/>
            <person name="Lv J."/>
            <person name="Arendt D."/>
            <person name="Savage R."/>
            <person name="Osoegawa K."/>
            <person name="de Jong P."/>
            <person name="Grimwood J."/>
            <person name="Chapman J.A."/>
            <person name="Shapiro H."/>
            <person name="Aerts A."/>
            <person name="Otillar R.P."/>
            <person name="Terry A.Y."/>
            <person name="Boore J.L."/>
            <person name="Grigoriev I.V."/>
            <person name="Lindberg D.R."/>
            <person name="Seaver E.C."/>
            <person name="Weisblat D.A."/>
            <person name="Putnam N.H."/>
            <person name="Rokhsar D.S."/>
        </authorList>
    </citation>
    <scope>NUCLEOTIDE SEQUENCE</scope>
</reference>
<reference evidence="4" key="1">
    <citation type="submission" date="2012-12" db="EMBL/GenBank/DDBJ databases">
        <authorList>
            <person name="Hellsten U."/>
            <person name="Grimwood J."/>
            <person name="Chapman J.A."/>
            <person name="Shapiro H."/>
            <person name="Aerts A."/>
            <person name="Otillar R.P."/>
            <person name="Terry A.Y."/>
            <person name="Boore J.L."/>
            <person name="Simakov O."/>
            <person name="Marletaz F."/>
            <person name="Cho S.-J."/>
            <person name="Edsinger-Gonzales E."/>
            <person name="Havlak P."/>
            <person name="Kuo D.-H."/>
            <person name="Larsson T."/>
            <person name="Lv J."/>
            <person name="Arendt D."/>
            <person name="Savage R."/>
            <person name="Osoegawa K."/>
            <person name="de Jong P."/>
            <person name="Lindberg D.R."/>
            <person name="Seaver E.C."/>
            <person name="Weisblat D.A."/>
            <person name="Putnam N.H."/>
            <person name="Grigoriev I.V."/>
            <person name="Rokhsar D.S."/>
        </authorList>
    </citation>
    <scope>NUCLEOTIDE SEQUENCE</scope>
</reference>
<dbReference type="AlphaFoldDB" id="T1F503"/>
<dbReference type="GeneID" id="20203902"/>
<dbReference type="EMBL" id="KB096411">
    <property type="protein sequence ID" value="ESO05064.1"/>
    <property type="molecule type" value="Genomic_DNA"/>
</dbReference>
<organism evidence="3 4">
    <name type="scientific">Helobdella robusta</name>
    <name type="common">Californian leech</name>
    <dbReference type="NCBI Taxonomy" id="6412"/>
    <lineage>
        <taxon>Eukaryota</taxon>
        <taxon>Metazoa</taxon>
        <taxon>Spiralia</taxon>
        <taxon>Lophotrochozoa</taxon>
        <taxon>Annelida</taxon>
        <taxon>Clitellata</taxon>
        <taxon>Hirudinea</taxon>
        <taxon>Rhynchobdellida</taxon>
        <taxon>Glossiphoniidae</taxon>
        <taxon>Helobdella</taxon>
    </lineage>
</organism>
<sequence length="116" mass="12891">MNISGRCKTVSNNKRSTLKELLYNFYGLVAKTSEYSSDQVVNYRDEGEDMEIKKHDDQTAATEKKCNNVAKPVARKGGSSRCKGSAACKPKKKSSCAKSKSKRSRSRNTACKKKKC</sequence>
<dbReference type="KEGG" id="hro:HELRODRAFT_172080"/>
<dbReference type="InParanoid" id="T1F503"/>
<accession>T1F503</accession>
<evidence type="ECO:0000313" key="3">
    <source>
        <dbReference type="EnsemblMetazoa" id="HelroP172080"/>
    </source>
</evidence>
<name>T1F503_HELRO</name>
<evidence type="ECO:0000313" key="2">
    <source>
        <dbReference type="EMBL" id="ESO05064.1"/>
    </source>
</evidence>
<proteinExistence type="predicted"/>
<gene>
    <name evidence="3" type="primary">20203902</name>
    <name evidence="2" type="ORF">HELRODRAFT_172080</name>
</gene>
<protein>
    <submittedName>
        <fullName evidence="2 3">Uncharacterized protein</fullName>
    </submittedName>
</protein>
<keyword evidence="4" id="KW-1185">Reference proteome</keyword>
<dbReference type="Proteomes" id="UP000015101">
    <property type="component" value="Unassembled WGS sequence"/>
</dbReference>
<dbReference type="EnsemblMetazoa" id="HelroT172080">
    <property type="protein sequence ID" value="HelroP172080"/>
    <property type="gene ID" value="HelroG172080"/>
</dbReference>
<dbReference type="CTD" id="20203902"/>
<feature type="compositionally biased region" description="Basic residues" evidence="1">
    <location>
        <begin position="89"/>
        <end position="116"/>
    </location>
</feature>
<evidence type="ECO:0000256" key="1">
    <source>
        <dbReference type="SAM" id="MobiDB-lite"/>
    </source>
</evidence>